<dbReference type="RefSeq" id="WP_377712511.1">
    <property type="nucleotide sequence ID" value="NZ_JBHSMP010000017.1"/>
</dbReference>
<evidence type="ECO:0000313" key="1">
    <source>
        <dbReference type="EMBL" id="MFC5430236.1"/>
    </source>
</evidence>
<protein>
    <submittedName>
        <fullName evidence="1">Uncharacterized protein</fullName>
    </submittedName>
</protein>
<evidence type="ECO:0000313" key="2">
    <source>
        <dbReference type="Proteomes" id="UP001596103"/>
    </source>
</evidence>
<reference evidence="2" key="1">
    <citation type="journal article" date="2019" name="Int. J. Syst. Evol. Microbiol.">
        <title>The Global Catalogue of Microorganisms (GCM) 10K type strain sequencing project: providing services to taxonomists for standard genome sequencing and annotation.</title>
        <authorList>
            <consortium name="The Broad Institute Genomics Platform"/>
            <consortium name="The Broad Institute Genome Sequencing Center for Infectious Disease"/>
            <person name="Wu L."/>
            <person name="Ma J."/>
        </authorList>
    </citation>
    <scope>NUCLEOTIDE SEQUENCE [LARGE SCALE GENOMIC DNA]</scope>
    <source>
        <strain evidence="2">CCUG 56042</strain>
    </source>
</reference>
<accession>A0ABW0JBB1</accession>
<proteinExistence type="predicted"/>
<comment type="caution">
    <text evidence="1">The sequence shown here is derived from an EMBL/GenBank/DDBJ whole genome shotgun (WGS) entry which is preliminary data.</text>
</comment>
<gene>
    <name evidence="1" type="ORF">ACFPTO_15710</name>
</gene>
<sequence length="211" mass="23706">MHTVCLPSSAWRTDERAVQSFLHCVAGRDVTQPASILVDNSAILRHAQVVHAEHEVRAFEFSDWVRIGFTAEGVLDIERIRNDCAISAAGSIVIVKAHGFESDLIVRALHQMRIGFFTVANWPYVVAVVCDDSQVFQVAPPLSSTFYLQPAVLNPATSRRVAKQIADECKSLKWFGRSVGTLPTLLRRWVALRRKARERKANRGLGWVWDE</sequence>
<dbReference type="EMBL" id="JBHSMP010000017">
    <property type="protein sequence ID" value="MFC5430236.1"/>
    <property type="molecule type" value="Genomic_DNA"/>
</dbReference>
<dbReference type="Proteomes" id="UP001596103">
    <property type="component" value="Unassembled WGS sequence"/>
</dbReference>
<keyword evidence="2" id="KW-1185">Reference proteome</keyword>
<name>A0ABW0JBB1_9BURK</name>
<organism evidence="1 2">
    <name type="scientific">Paraburkholderia denitrificans</name>
    <dbReference type="NCBI Taxonomy" id="694025"/>
    <lineage>
        <taxon>Bacteria</taxon>
        <taxon>Pseudomonadati</taxon>
        <taxon>Pseudomonadota</taxon>
        <taxon>Betaproteobacteria</taxon>
        <taxon>Burkholderiales</taxon>
        <taxon>Burkholderiaceae</taxon>
        <taxon>Paraburkholderia</taxon>
    </lineage>
</organism>